<feature type="region of interest" description="Disordered" evidence="1">
    <location>
        <begin position="1737"/>
        <end position="1871"/>
    </location>
</feature>
<accession>A0A812XKA0</accession>
<keyword evidence="2" id="KW-0812">Transmembrane</keyword>
<reference evidence="4" key="1">
    <citation type="submission" date="2021-02" db="EMBL/GenBank/DDBJ databases">
        <authorList>
            <person name="Dougan E. K."/>
            <person name="Rhodes N."/>
            <person name="Thang M."/>
            <person name="Chan C."/>
        </authorList>
    </citation>
    <scope>NUCLEOTIDE SEQUENCE</scope>
</reference>
<dbReference type="SUPFAM" id="SSF51905">
    <property type="entry name" value="FAD/NAD(P)-binding domain"/>
    <property type="match status" value="1"/>
</dbReference>
<comment type="caution">
    <text evidence="4">The sequence shown here is derived from an EMBL/GenBank/DDBJ whole genome shotgun (WGS) entry which is preliminary data.</text>
</comment>
<dbReference type="InterPro" id="IPR036939">
    <property type="entry name" value="Cu2_ascorb_mOase_N_sf"/>
</dbReference>
<name>A0A812XKA0_9DINO</name>
<gene>
    <name evidence="4" type="ORF">SNEC2469_LOCUS21711</name>
</gene>
<dbReference type="Pfam" id="PF01593">
    <property type="entry name" value="Amino_oxidase"/>
    <property type="match status" value="2"/>
</dbReference>
<evidence type="ECO:0000313" key="4">
    <source>
        <dbReference type="EMBL" id="CAE7748919.1"/>
    </source>
</evidence>
<dbReference type="InterPro" id="IPR006575">
    <property type="entry name" value="RWD_dom"/>
</dbReference>
<dbReference type="PANTHER" id="PTHR10742:SF410">
    <property type="entry name" value="LYSINE-SPECIFIC HISTONE DEMETHYLASE 2"/>
    <property type="match status" value="1"/>
</dbReference>
<organism evidence="4 5">
    <name type="scientific">Symbiodinium necroappetens</name>
    <dbReference type="NCBI Taxonomy" id="1628268"/>
    <lineage>
        <taxon>Eukaryota</taxon>
        <taxon>Sar</taxon>
        <taxon>Alveolata</taxon>
        <taxon>Dinophyceae</taxon>
        <taxon>Suessiales</taxon>
        <taxon>Symbiodiniaceae</taxon>
        <taxon>Symbiodinium</taxon>
    </lineage>
</organism>
<evidence type="ECO:0000259" key="3">
    <source>
        <dbReference type="PROSITE" id="PS50908"/>
    </source>
</evidence>
<dbReference type="Gene3D" id="2.60.120.310">
    <property type="entry name" value="Copper type II, ascorbate-dependent monooxygenase, N-terminal domain"/>
    <property type="match status" value="1"/>
</dbReference>
<dbReference type="SUPFAM" id="SSF54373">
    <property type="entry name" value="FAD-linked reductases, C-terminal domain"/>
    <property type="match status" value="1"/>
</dbReference>
<dbReference type="Gene3D" id="3.50.50.60">
    <property type="entry name" value="FAD/NAD(P)-binding domain"/>
    <property type="match status" value="1"/>
</dbReference>
<dbReference type="SUPFAM" id="SSF54495">
    <property type="entry name" value="UBC-like"/>
    <property type="match status" value="1"/>
</dbReference>
<evidence type="ECO:0000256" key="1">
    <source>
        <dbReference type="SAM" id="MobiDB-lite"/>
    </source>
</evidence>
<feature type="compositionally biased region" description="Polar residues" evidence="1">
    <location>
        <begin position="1737"/>
        <end position="1747"/>
    </location>
</feature>
<feature type="compositionally biased region" description="Basic and acidic residues" evidence="1">
    <location>
        <begin position="1857"/>
        <end position="1871"/>
    </location>
</feature>
<dbReference type="InterPro" id="IPR002937">
    <property type="entry name" value="Amino_oxidase"/>
</dbReference>
<keyword evidence="2" id="KW-0472">Membrane</keyword>
<dbReference type="InterPro" id="IPR036188">
    <property type="entry name" value="FAD/NAD-bd_sf"/>
</dbReference>
<dbReference type="CDD" id="cd11605">
    <property type="entry name" value="RWD_DRWD_ELF-like"/>
    <property type="match status" value="1"/>
</dbReference>
<dbReference type="InterPro" id="IPR016135">
    <property type="entry name" value="UBQ-conjugating_enzyme/RWD"/>
</dbReference>
<dbReference type="GO" id="GO:0016715">
    <property type="term" value="F:oxidoreductase activity, acting on paired donors, with incorporation or reduction of molecular oxygen, reduced ascorbate as one donor, and incorporation of one atom of oxygen"/>
    <property type="evidence" value="ECO:0007669"/>
    <property type="project" value="InterPro"/>
</dbReference>
<feature type="domain" description="RWD" evidence="3">
    <location>
        <begin position="1885"/>
        <end position="1988"/>
    </location>
</feature>
<evidence type="ECO:0000313" key="5">
    <source>
        <dbReference type="Proteomes" id="UP000601435"/>
    </source>
</evidence>
<feature type="region of interest" description="Disordered" evidence="1">
    <location>
        <begin position="947"/>
        <end position="997"/>
    </location>
</feature>
<dbReference type="PROSITE" id="PS50908">
    <property type="entry name" value="RWD"/>
    <property type="match status" value="1"/>
</dbReference>
<evidence type="ECO:0000256" key="2">
    <source>
        <dbReference type="SAM" id="Phobius"/>
    </source>
</evidence>
<sequence length="1989" mass="219078">MGGMRQPISIYCCAKFTVAAVITLLCMLGTVFWASHDGSENARPPSFLQMTSSRMRSWGKHERRKEDQCPAELLSRHGDCRVVKVRQTWQLGKSIRMRKDTVIVWSAVDPELASVKDSIIGFKPAMVDVKSRCPGESESNMQVNLVHHINLYAYDAAMPLTIGQPYVFDGASNPVLPPKLEEQSMRMLASHDKEAGDYFLPSGYGIPFGKQVLMERHFLFPKCWNYDEDVAESSGMDLYVTSSHSLKPAALIGAVNFNMNILPKQGPVEWVTRISAEKLKGLVSGGGNDWPEILAVHLHTHDVASGKFFEILNKDGSVAFRSDKEKAGYGLQEQSFANLPEKGWPRLRVQAGQQFLQHCLFESNHLQKPVVYGLGWGEEMCAPLLVVGGVRVRLVSLRMPFGSAVQGGQDLRGGLWDCRPGCNVTVLEALDRLGGRTHTLHTGVFAGREEGAHWVHGGIDNVPVSTLLDMHKVGQVRVGGDDDYEGSRSRLLMLSSSNVPLTAAERDVSFDLFESARAASEAFASDKLSEKDLGTSVADVWRRALEVNYSSYGRALLDWHQKVSYEQDSGASIQELSALAEYVEDYSDFYSNRSDGWEMHGDGFVQGGYSTLVQRLAAGLEVHLQSPVSRIEYSNDSVAITVNEQTLRGTAVILTASVGALQAENIAFEPALPSWKHAALKRLGMGNVAKVNDGLGAAGHIGKECFLGGQQAITAEMMDAEELNRQVASELHAALGADVEEVMFTKWSSNPYIKGAWSYARVNSSVEDFDALARSIGKLHFAGEGTCRLLYGCSVAFEGNVHAAVVSGARAAHQLLKLERREEDSWPLFRHSAAMRNFWGKAVRYNMTSRLALIEDVPCVEVHDSRCQRDREEKRSPQDWEAIGSIDGYASRITAARLTMWCVTSNGCFLSFDLKGDAGGLRPTLLVAAAVGGLTWTGKPWLRSGSTGRANGLSPLLRRPARSRLTSTSARTTQADSPVPRGRRRARVAGERGRAENRNTAQPLPWLLRGSVADHLLGRVREVQNRRAIVQLYWRSPQGLRELSPMQGFIDLQAGVQEAGGNDEAGGWRRPLRVGQDVSVRVSPLAAHLEGDELPLKLSPEATLPRRPSLRRALEKAASSPKRGASERLPKKERHSSVYWGAAKALPFLLAGRVGRHLRGKVQELHGRSAVVQIFWEVSPVPGLEEPQLGPVKGKVCLKDLMATYGISRHQRPPPKCADFLHEGQLVSVEVADLPSDQSLNFVLSMQQPVLPSSVPTPPGRVPLEWRDFLDTHGLVVEFANLRLPPAEALEVFQRELGGTRTLATETIAATIWELTQRGQDIVVTGAIPAAERLFLQTRLALRHLAALPRTPPGLPDVLFLCSGSIARRFRKASEDGSRDEGPIHQTLAGTTHWVLERARNNPELLSRISLFIVDGACPMQELLELLNFMPRGRRWGPTYLFHRETLPAKNTAAETALVDAPARLQLANGVRGAHISMRIVNADNAKEAAALIAQLHTRQSILVFTNEISVLQDELRRVVAAQALASERLCIVHSTERWRASASFDIILHVSPPPTTAEYLRRLASCKKEAISLVAASLDDPPTWSHVWAKHVSDFATGLQMAKLREDLAELSRPPDNNETEIEAPRVAEVELSNSFQKDYMVQGDEELLGFIGQDETTIHWLPVARAPRLRNDSSTLRHRGGMDELAGPRERLPACSPRQLLNTQQQRSAWLLPEQSSPVTGVILDTTSTSFTSYIGNSRVQQRTGQVDLPVPGDDSDDEGFWGELPPARAPPAETAEPERAVPVQVEPLFQRPVPPQEPRHRSRLSQKQRKQQSWENQASWSAPAEQARERPSSVPQFDKPDLSQKAGYATRDLPSLRRGPEEQRDRTYQVDHDVELDPGAEDERSVLEAIYGNEFEILGPNEWRIVLPGAAGAPSAAVRFLLPAGYPRSGEPPVPLFDCEGASQGLRHAATEAVAELVENWQPPEEGEGCIYQSLGSMLEATAGSQ</sequence>
<dbReference type="PANTHER" id="PTHR10742">
    <property type="entry name" value="FLAVIN MONOAMINE OXIDASE"/>
    <property type="match status" value="1"/>
</dbReference>
<keyword evidence="5" id="KW-1185">Reference proteome</keyword>
<dbReference type="InterPro" id="IPR050281">
    <property type="entry name" value="Flavin_monoamine_oxidase"/>
</dbReference>
<feature type="compositionally biased region" description="Basic residues" evidence="1">
    <location>
        <begin position="1803"/>
        <end position="1813"/>
    </location>
</feature>
<feature type="region of interest" description="Disordered" evidence="1">
    <location>
        <begin position="1099"/>
        <end position="1132"/>
    </location>
</feature>
<proteinExistence type="predicted"/>
<dbReference type="Pfam" id="PF05773">
    <property type="entry name" value="RWD"/>
    <property type="match status" value="1"/>
</dbReference>
<feature type="compositionally biased region" description="Basic and acidic residues" evidence="1">
    <location>
        <begin position="988"/>
        <end position="997"/>
    </location>
</feature>
<dbReference type="GO" id="GO:0005507">
    <property type="term" value="F:copper ion binding"/>
    <property type="evidence" value="ECO:0007669"/>
    <property type="project" value="InterPro"/>
</dbReference>
<dbReference type="Proteomes" id="UP000601435">
    <property type="component" value="Unassembled WGS sequence"/>
</dbReference>
<dbReference type="EMBL" id="CAJNJA010038586">
    <property type="protein sequence ID" value="CAE7748919.1"/>
    <property type="molecule type" value="Genomic_DNA"/>
</dbReference>
<feature type="transmembrane region" description="Helical" evidence="2">
    <location>
        <begin position="12"/>
        <end position="34"/>
    </location>
</feature>
<dbReference type="Gene3D" id="3.10.110.10">
    <property type="entry name" value="Ubiquitin Conjugating Enzyme"/>
    <property type="match status" value="1"/>
</dbReference>
<keyword evidence="2" id="KW-1133">Transmembrane helix</keyword>
<protein>
    <recommendedName>
        <fullName evidence="3">RWD domain-containing protein</fullName>
    </recommendedName>
</protein>
<feature type="compositionally biased region" description="Low complexity" evidence="1">
    <location>
        <begin position="953"/>
        <end position="973"/>
    </location>
</feature>
<dbReference type="OrthoDB" id="5046242at2759"/>